<protein>
    <submittedName>
        <fullName evidence="9">Sugar transferase</fullName>
    </submittedName>
</protein>
<gene>
    <name evidence="9" type="ORF">L0U88_08140</name>
</gene>
<dbReference type="RefSeq" id="WP_234865399.1">
    <property type="nucleotide sequence ID" value="NZ_JAKEVY010000002.1"/>
</dbReference>
<comment type="subcellular location">
    <subcellularLocation>
        <location evidence="1">Membrane</location>
        <topology evidence="1">Multi-pass membrane protein</topology>
    </subcellularLocation>
</comment>
<feature type="transmembrane region" description="Helical" evidence="7">
    <location>
        <begin position="53"/>
        <end position="72"/>
    </location>
</feature>
<evidence type="ECO:0000256" key="1">
    <source>
        <dbReference type="ARBA" id="ARBA00004141"/>
    </source>
</evidence>
<dbReference type="Gene3D" id="3.40.50.720">
    <property type="entry name" value="NAD(P)-binding Rossmann-like Domain"/>
    <property type="match status" value="1"/>
</dbReference>
<comment type="caution">
    <text evidence="9">The sequence shown here is derived from an EMBL/GenBank/DDBJ whole genome shotgun (WGS) entry which is preliminary data.</text>
</comment>
<dbReference type="PANTHER" id="PTHR30576:SF20">
    <property type="entry name" value="QUINOVOSAMINEPHOSPHOTRANSFERAE-RELATED"/>
    <property type="match status" value="1"/>
</dbReference>
<dbReference type="Pfam" id="PF13727">
    <property type="entry name" value="CoA_binding_3"/>
    <property type="match status" value="1"/>
</dbReference>
<keyword evidence="3 9" id="KW-0808">Transferase</keyword>
<dbReference type="GO" id="GO:0016740">
    <property type="term" value="F:transferase activity"/>
    <property type="evidence" value="ECO:0007669"/>
    <property type="project" value="UniProtKB-KW"/>
</dbReference>
<dbReference type="InterPro" id="IPR003362">
    <property type="entry name" value="Bact_transf"/>
</dbReference>
<evidence type="ECO:0000256" key="6">
    <source>
        <dbReference type="ARBA" id="ARBA00023136"/>
    </source>
</evidence>
<keyword evidence="10" id="KW-1185">Reference proteome</keyword>
<feature type="domain" description="Bacterial sugar transferase" evidence="8">
    <location>
        <begin position="285"/>
        <end position="467"/>
    </location>
</feature>
<feature type="transmembrane region" description="Helical" evidence="7">
    <location>
        <begin position="12"/>
        <end position="33"/>
    </location>
</feature>
<dbReference type="EMBL" id="JAKEVY010000002">
    <property type="protein sequence ID" value="MCF1714591.1"/>
    <property type="molecule type" value="Genomic_DNA"/>
</dbReference>
<keyword evidence="4 7" id="KW-0812">Transmembrane</keyword>
<dbReference type="NCBIfam" id="TIGR03025">
    <property type="entry name" value="EPS_sugtrans"/>
    <property type="match status" value="1"/>
</dbReference>
<evidence type="ECO:0000256" key="4">
    <source>
        <dbReference type="ARBA" id="ARBA00022692"/>
    </source>
</evidence>
<feature type="transmembrane region" description="Helical" evidence="7">
    <location>
        <begin position="84"/>
        <end position="108"/>
    </location>
</feature>
<proteinExistence type="inferred from homology"/>
<evidence type="ECO:0000256" key="3">
    <source>
        <dbReference type="ARBA" id="ARBA00022679"/>
    </source>
</evidence>
<dbReference type="PANTHER" id="PTHR30576">
    <property type="entry name" value="COLANIC BIOSYNTHESIS UDP-GLUCOSE LIPID CARRIER TRANSFERASE"/>
    <property type="match status" value="1"/>
</dbReference>
<feature type="transmembrane region" description="Helical" evidence="7">
    <location>
        <begin position="120"/>
        <end position="139"/>
    </location>
</feature>
<accession>A0ABS9BFV9</accession>
<dbReference type="Proteomes" id="UP001200145">
    <property type="component" value="Unassembled WGS sequence"/>
</dbReference>
<feature type="transmembrane region" description="Helical" evidence="7">
    <location>
        <begin position="290"/>
        <end position="309"/>
    </location>
</feature>
<keyword evidence="6 7" id="KW-0472">Membrane</keyword>
<keyword evidence="5 7" id="KW-1133">Transmembrane helix</keyword>
<sequence length="472" mass="54147">MSRKSSQPIISPAWYALSDYLAALLVWFIFYLYRNHLLGFPSIQDGKLFLNPGFLQGWLILPFCWVLFYAVIGSYQSLYKKSRLGEFTTTVVASLIGCIAIFFVILLNDEDKSLAYYYKTFAFFVLSQIGVSFLGRWMILEKVKKQLRKGTIKFPSLLVGDSGLAATIYKANATQLRKEGYHFQGYIAPAPNSLSKSLVYLGTDDQLEAIIDRCQIQLVVLALESNKEADTENYLKRLSDLDVEIKMVPSAISILSGAVRTENVFSPFLNDIHTGLIPAWQQNIKRITDIFVSLTGMLLLSPVFLYVAIRVKLSSPGPILYRQERIGYKGKPFTMLKFRSMFEDAEQNGPALSSTTDPRITPWGRHMRKWRLDEFPQLWNILRGDMSLVGPRAERQFYIDQIMQRNPYFKYLLHVKPGLTSWGMVQFGYAENVDEMLERMKYDLLYIENISLALDLKIMLYTIRIIFSGKGK</sequence>
<evidence type="ECO:0000256" key="2">
    <source>
        <dbReference type="ARBA" id="ARBA00006464"/>
    </source>
</evidence>
<evidence type="ECO:0000256" key="7">
    <source>
        <dbReference type="SAM" id="Phobius"/>
    </source>
</evidence>
<evidence type="ECO:0000256" key="5">
    <source>
        <dbReference type="ARBA" id="ARBA00022989"/>
    </source>
</evidence>
<organism evidence="9 10">
    <name type="scientific">Flavihumibacter fluminis</name>
    <dbReference type="NCBI Taxonomy" id="2909236"/>
    <lineage>
        <taxon>Bacteria</taxon>
        <taxon>Pseudomonadati</taxon>
        <taxon>Bacteroidota</taxon>
        <taxon>Chitinophagia</taxon>
        <taxon>Chitinophagales</taxon>
        <taxon>Chitinophagaceae</taxon>
        <taxon>Flavihumibacter</taxon>
    </lineage>
</organism>
<reference evidence="9 10" key="1">
    <citation type="submission" date="2022-01" db="EMBL/GenBank/DDBJ databases">
        <title>Flavihumibacter sp. nov., isolated from sediment of a river.</title>
        <authorList>
            <person name="Liu H."/>
        </authorList>
    </citation>
    <scope>NUCLEOTIDE SEQUENCE [LARGE SCALE GENOMIC DNA]</scope>
    <source>
        <strain evidence="9 10">RY-1</strain>
    </source>
</reference>
<evidence type="ECO:0000259" key="8">
    <source>
        <dbReference type="Pfam" id="PF02397"/>
    </source>
</evidence>
<name>A0ABS9BFV9_9BACT</name>
<dbReference type="Pfam" id="PF02397">
    <property type="entry name" value="Bac_transf"/>
    <property type="match status" value="1"/>
</dbReference>
<comment type="similarity">
    <text evidence="2">Belongs to the bacterial sugar transferase family.</text>
</comment>
<evidence type="ECO:0000313" key="10">
    <source>
        <dbReference type="Proteomes" id="UP001200145"/>
    </source>
</evidence>
<dbReference type="InterPro" id="IPR017475">
    <property type="entry name" value="EPS_sugar_tfrase"/>
</dbReference>
<evidence type="ECO:0000313" key="9">
    <source>
        <dbReference type="EMBL" id="MCF1714591.1"/>
    </source>
</evidence>